<reference evidence="1" key="1">
    <citation type="journal article" date="2023" name="Mol. Biol. Evol.">
        <title>Third-Generation Sequencing Reveals the Adaptive Role of the Epigenome in Three Deep-Sea Polychaetes.</title>
        <authorList>
            <person name="Perez M."/>
            <person name="Aroh O."/>
            <person name="Sun Y."/>
            <person name="Lan Y."/>
            <person name="Juniper S.K."/>
            <person name="Young C.R."/>
            <person name="Angers B."/>
            <person name="Qian P.Y."/>
        </authorList>
    </citation>
    <scope>NUCLEOTIDE SEQUENCE</scope>
    <source>
        <strain evidence="1">P08H-3</strain>
    </source>
</reference>
<keyword evidence="2" id="KW-1185">Reference proteome</keyword>
<protein>
    <submittedName>
        <fullName evidence="1">Uncharacterized protein</fullName>
    </submittedName>
</protein>
<proteinExistence type="predicted"/>
<evidence type="ECO:0000313" key="2">
    <source>
        <dbReference type="Proteomes" id="UP001208570"/>
    </source>
</evidence>
<organism evidence="1 2">
    <name type="scientific">Paralvinella palmiformis</name>
    <dbReference type="NCBI Taxonomy" id="53620"/>
    <lineage>
        <taxon>Eukaryota</taxon>
        <taxon>Metazoa</taxon>
        <taxon>Spiralia</taxon>
        <taxon>Lophotrochozoa</taxon>
        <taxon>Annelida</taxon>
        <taxon>Polychaeta</taxon>
        <taxon>Sedentaria</taxon>
        <taxon>Canalipalpata</taxon>
        <taxon>Terebellida</taxon>
        <taxon>Terebelliformia</taxon>
        <taxon>Alvinellidae</taxon>
        <taxon>Paralvinella</taxon>
    </lineage>
</organism>
<sequence length="68" mass="7759">MSHTVKSLDQYVMSHTVKSLDQYVMSHTVKPAHLAYLVHKSGRKPSIIIITYSKIFLPICHVTYSKIS</sequence>
<name>A0AAD9JLC7_9ANNE</name>
<dbReference type="Proteomes" id="UP001208570">
    <property type="component" value="Unassembled WGS sequence"/>
</dbReference>
<comment type="caution">
    <text evidence="1">The sequence shown here is derived from an EMBL/GenBank/DDBJ whole genome shotgun (WGS) entry which is preliminary data.</text>
</comment>
<evidence type="ECO:0000313" key="1">
    <source>
        <dbReference type="EMBL" id="KAK2155204.1"/>
    </source>
</evidence>
<accession>A0AAD9JLC7</accession>
<dbReference type="AlphaFoldDB" id="A0AAD9JLC7"/>
<gene>
    <name evidence="1" type="ORF">LSH36_246g03025</name>
</gene>
<dbReference type="EMBL" id="JAODUP010000246">
    <property type="protein sequence ID" value="KAK2155204.1"/>
    <property type="molecule type" value="Genomic_DNA"/>
</dbReference>